<comment type="caution">
    <text evidence="1">The sequence shown here is derived from an EMBL/GenBank/DDBJ whole genome shotgun (WGS) entry which is preliminary data.</text>
</comment>
<dbReference type="EMBL" id="CM017884">
    <property type="protein sequence ID" value="KAG1366841.1"/>
    <property type="molecule type" value="Genomic_DNA"/>
</dbReference>
<protein>
    <submittedName>
        <fullName evidence="1">Uncharacterized protein</fullName>
    </submittedName>
</protein>
<sequence>MISSPNTHALVASFVAVAVAVAVAVGIRRSSPSPSPLIIRLRSSFVAVAVLVQRSYFLNEESIKTIGMLDIEEVSSLNNDEQYLSLLNVMDEQYPRPVTDNDLIGLSMQI</sequence>
<dbReference type="AlphaFoldDB" id="A0A8K0NB00"/>
<accession>A0A8K0NB00</accession>
<reference evidence="1" key="1">
    <citation type="journal article" date="2017" name="Gigascience">
        <title>The genome draft of coconut (Cocos nucifera).</title>
        <authorList>
            <person name="Xiao Y."/>
            <person name="Xu P."/>
            <person name="Fan H."/>
            <person name="Baudouin L."/>
            <person name="Xia W."/>
            <person name="Bocs S."/>
            <person name="Xu J."/>
            <person name="Li Q."/>
            <person name="Guo A."/>
            <person name="Zhou L."/>
            <person name="Li J."/>
            <person name="Wu Y."/>
            <person name="Ma Z."/>
            <person name="Armero A."/>
            <person name="Issali A.E."/>
            <person name="Liu N."/>
            <person name="Peng M."/>
            <person name="Yang Y."/>
        </authorList>
    </citation>
    <scope>NUCLEOTIDE SEQUENCE</scope>
    <source>
        <tissue evidence="1">Spear leaf of Hainan Tall coconut</tissue>
    </source>
</reference>
<organism evidence="1 2">
    <name type="scientific">Cocos nucifera</name>
    <name type="common">Coconut palm</name>
    <dbReference type="NCBI Taxonomy" id="13894"/>
    <lineage>
        <taxon>Eukaryota</taxon>
        <taxon>Viridiplantae</taxon>
        <taxon>Streptophyta</taxon>
        <taxon>Embryophyta</taxon>
        <taxon>Tracheophyta</taxon>
        <taxon>Spermatophyta</taxon>
        <taxon>Magnoliopsida</taxon>
        <taxon>Liliopsida</taxon>
        <taxon>Arecaceae</taxon>
        <taxon>Arecoideae</taxon>
        <taxon>Cocoseae</taxon>
        <taxon>Attaleinae</taxon>
        <taxon>Cocos</taxon>
    </lineage>
</organism>
<evidence type="ECO:0000313" key="2">
    <source>
        <dbReference type="Proteomes" id="UP000797356"/>
    </source>
</evidence>
<gene>
    <name evidence="1" type="ORF">COCNU_13G006310</name>
</gene>
<name>A0A8K0NB00_COCNU</name>
<evidence type="ECO:0000313" key="1">
    <source>
        <dbReference type="EMBL" id="KAG1366841.1"/>
    </source>
</evidence>
<reference evidence="1" key="2">
    <citation type="submission" date="2019-07" db="EMBL/GenBank/DDBJ databases">
        <authorList>
            <person name="Yang Y."/>
            <person name="Bocs S."/>
            <person name="Baudouin L."/>
        </authorList>
    </citation>
    <scope>NUCLEOTIDE SEQUENCE</scope>
    <source>
        <tissue evidence="1">Spear leaf of Hainan Tall coconut</tissue>
    </source>
</reference>
<dbReference type="Proteomes" id="UP000797356">
    <property type="component" value="Chromosome 13"/>
</dbReference>
<keyword evidence="2" id="KW-1185">Reference proteome</keyword>
<proteinExistence type="predicted"/>